<keyword evidence="3" id="KW-0697">Rotamase</keyword>
<accession>A0A1Y6EXE7</accession>
<feature type="coiled-coil region" evidence="7">
    <location>
        <begin position="241"/>
        <end position="268"/>
    </location>
</feature>
<keyword evidence="4" id="KW-0413">Isomerase</keyword>
<comment type="catalytic activity">
    <reaction evidence="1">
        <text>[protein]-peptidylproline (omega=180) = [protein]-peptidylproline (omega=0)</text>
        <dbReference type="Rhea" id="RHEA:16237"/>
        <dbReference type="Rhea" id="RHEA-COMP:10747"/>
        <dbReference type="Rhea" id="RHEA-COMP:10748"/>
        <dbReference type="ChEBI" id="CHEBI:83833"/>
        <dbReference type="ChEBI" id="CHEBI:83834"/>
        <dbReference type="EC" id="5.2.1.8"/>
    </reaction>
</comment>
<dbReference type="InterPro" id="IPR001789">
    <property type="entry name" value="Sig_transdc_resp-reg_receiver"/>
</dbReference>
<dbReference type="SUPFAM" id="SSF48452">
    <property type="entry name" value="TPR-like"/>
    <property type="match status" value="1"/>
</dbReference>
<evidence type="ECO:0000256" key="5">
    <source>
        <dbReference type="PROSITE-ProRule" id="PRU00169"/>
    </source>
</evidence>
<dbReference type="Gene3D" id="1.25.40.10">
    <property type="entry name" value="Tetratricopeptide repeat domain"/>
    <property type="match status" value="2"/>
</dbReference>
<dbReference type="GO" id="GO:0003755">
    <property type="term" value="F:peptidyl-prolyl cis-trans isomerase activity"/>
    <property type="evidence" value="ECO:0007669"/>
    <property type="project" value="UniProtKB-EC"/>
</dbReference>
<protein>
    <recommendedName>
        <fullName evidence="2">peptidylprolyl isomerase</fullName>
        <ecNumber evidence="2">5.2.1.8</ecNumber>
    </recommendedName>
</protein>
<reference evidence="10" key="1">
    <citation type="submission" date="2017-04" db="EMBL/GenBank/DDBJ databases">
        <authorList>
            <person name="Varghese N."/>
            <person name="Submissions S."/>
        </authorList>
    </citation>
    <scope>NUCLEOTIDE SEQUENCE [LARGE SCALE GENOMIC DNA]</scope>
</reference>
<dbReference type="SMART" id="SM00028">
    <property type="entry name" value="TPR"/>
    <property type="match status" value="4"/>
</dbReference>
<feature type="repeat" description="TPR" evidence="6">
    <location>
        <begin position="235"/>
        <end position="268"/>
    </location>
</feature>
<dbReference type="InterPro" id="IPR019734">
    <property type="entry name" value="TPR_rpt"/>
</dbReference>
<keyword evidence="6" id="KW-0802">TPR repeat</keyword>
<evidence type="ECO:0000256" key="3">
    <source>
        <dbReference type="ARBA" id="ARBA00023110"/>
    </source>
</evidence>
<evidence type="ECO:0000256" key="4">
    <source>
        <dbReference type="ARBA" id="ARBA00023235"/>
    </source>
</evidence>
<evidence type="ECO:0000256" key="7">
    <source>
        <dbReference type="SAM" id="Coils"/>
    </source>
</evidence>
<evidence type="ECO:0000313" key="9">
    <source>
        <dbReference type="EMBL" id="SMQ67334.1"/>
    </source>
</evidence>
<dbReference type="InterPro" id="IPR050754">
    <property type="entry name" value="FKBP4/5/8-like"/>
</dbReference>
<dbReference type="PROSITE" id="PS50005">
    <property type="entry name" value="TPR"/>
    <property type="match status" value="1"/>
</dbReference>
<feature type="domain" description="Response regulatory" evidence="8">
    <location>
        <begin position="12"/>
        <end position="131"/>
    </location>
</feature>
<keyword evidence="10" id="KW-1185">Reference proteome</keyword>
<name>A0A1Y6EXE7_9GAMM</name>
<dbReference type="Gene3D" id="3.40.50.2300">
    <property type="match status" value="1"/>
</dbReference>
<evidence type="ECO:0000259" key="8">
    <source>
        <dbReference type="PROSITE" id="PS50110"/>
    </source>
</evidence>
<dbReference type="PANTHER" id="PTHR46512">
    <property type="entry name" value="PEPTIDYLPROLYL ISOMERASE"/>
    <property type="match status" value="1"/>
</dbReference>
<organism evidence="9 10">
    <name type="scientific">Pseudidiomarina planktonica</name>
    <dbReference type="NCBI Taxonomy" id="1323738"/>
    <lineage>
        <taxon>Bacteria</taxon>
        <taxon>Pseudomonadati</taxon>
        <taxon>Pseudomonadota</taxon>
        <taxon>Gammaproteobacteria</taxon>
        <taxon>Alteromonadales</taxon>
        <taxon>Idiomarinaceae</taxon>
        <taxon>Pseudidiomarina</taxon>
    </lineage>
</organism>
<dbReference type="SUPFAM" id="SSF52172">
    <property type="entry name" value="CheY-like"/>
    <property type="match status" value="1"/>
</dbReference>
<gene>
    <name evidence="9" type="ORF">SAMN06297229_1601</name>
</gene>
<dbReference type="OrthoDB" id="7298659at2"/>
<dbReference type="EC" id="5.2.1.8" evidence="2"/>
<dbReference type="PROSITE" id="PS50110">
    <property type="entry name" value="RESPONSE_REGULATORY"/>
    <property type="match status" value="1"/>
</dbReference>
<dbReference type="InterPro" id="IPR011990">
    <property type="entry name" value="TPR-like_helical_dom_sf"/>
</dbReference>
<sequence>MTKRYEWYQKKHFLIVSEVNEFRLQLTKMLESFGVRRIQTAKDLTAAQALYLRQQPHFVICDYHFSNDSDGLQLLRQLQEQGHYKYRSAFIICCAERSADMVKASLLHSPDEIWHPPLQKAQVRQQLDNLMIKKAALRHIEEALDKFDYQQAVKLAQEKLGRVPKLALQCLRMMALAFIRQGNAASALQVYERVLNNAEHSWAHLGRAVCQLELGNFLDCIDSCELVLRKHAYCTDAYLLKAEALEQLGELQQAAEALSRAADISKNNTQVLRRLGRLALRLRDMQTFTSSFRRLIAVADANPAVQLRPDDLVNYARSLFAGFLSHGPVKGKRFLNELQEVLKRQQRHFADEPQIALAFQLIFARMIAAQQQPDKASTLIDEVIEHCLQLHPELLLREEAELTYEAYPDIKAAEQLHQQVNRGETVLYPVKPDAERGQNLNREGMALFQKNQLTAAKQRFVDAFRFAPDNVSIALNLLQTLLKLMEQQGRNDDDIDSCRRCILAAQSLPQADNRRGHLDVLTIKLNDIRYRQQEDTADV</sequence>
<dbReference type="GO" id="GO:0000160">
    <property type="term" value="P:phosphorelay signal transduction system"/>
    <property type="evidence" value="ECO:0007669"/>
    <property type="project" value="InterPro"/>
</dbReference>
<proteinExistence type="predicted"/>
<dbReference type="Proteomes" id="UP000194450">
    <property type="component" value="Unassembled WGS sequence"/>
</dbReference>
<dbReference type="EMBL" id="FXWH01000001">
    <property type="protein sequence ID" value="SMQ67334.1"/>
    <property type="molecule type" value="Genomic_DNA"/>
</dbReference>
<dbReference type="AlphaFoldDB" id="A0A1Y6EXE7"/>
<evidence type="ECO:0000256" key="1">
    <source>
        <dbReference type="ARBA" id="ARBA00000971"/>
    </source>
</evidence>
<evidence type="ECO:0000256" key="2">
    <source>
        <dbReference type="ARBA" id="ARBA00013194"/>
    </source>
</evidence>
<feature type="modified residue" description="4-aspartylphosphate" evidence="5">
    <location>
        <position position="62"/>
    </location>
</feature>
<keyword evidence="5" id="KW-0597">Phosphoprotein</keyword>
<evidence type="ECO:0000256" key="6">
    <source>
        <dbReference type="PROSITE-ProRule" id="PRU00339"/>
    </source>
</evidence>
<dbReference type="RefSeq" id="WP_086434648.1">
    <property type="nucleotide sequence ID" value="NZ_FXWH01000001.1"/>
</dbReference>
<keyword evidence="7" id="KW-0175">Coiled coil</keyword>
<dbReference type="Pfam" id="PF13432">
    <property type="entry name" value="TPR_16"/>
    <property type="match status" value="2"/>
</dbReference>
<dbReference type="PANTHER" id="PTHR46512:SF9">
    <property type="entry name" value="PEPTIDYLPROLYL ISOMERASE"/>
    <property type="match status" value="1"/>
</dbReference>
<evidence type="ECO:0000313" key="10">
    <source>
        <dbReference type="Proteomes" id="UP000194450"/>
    </source>
</evidence>
<dbReference type="InterPro" id="IPR011006">
    <property type="entry name" value="CheY-like_superfamily"/>
</dbReference>